<reference evidence="1" key="1">
    <citation type="submission" date="2018-02" db="EMBL/GenBank/DDBJ databases">
        <title>Rhizophora mucronata_Transcriptome.</title>
        <authorList>
            <person name="Meera S.P."/>
            <person name="Sreeshan A."/>
            <person name="Augustine A."/>
        </authorList>
    </citation>
    <scope>NUCLEOTIDE SEQUENCE</scope>
    <source>
        <tissue evidence="1">Leaf</tissue>
    </source>
</reference>
<dbReference type="EMBL" id="GGEC01012168">
    <property type="protein sequence ID" value="MBW92651.1"/>
    <property type="molecule type" value="Transcribed_RNA"/>
</dbReference>
<name>A0A2P2JGR1_RHIMU</name>
<evidence type="ECO:0000313" key="1">
    <source>
        <dbReference type="EMBL" id="MBW92651.1"/>
    </source>
</evidence>
<dbReference type="AlphaFoldDB" id="A0A2P2JGR1"/>
<accession>A0A2P2JGR1</accession>
<organism evidence="1">
    <name type="scientific">Rhizophora mucronata</name>
    <name type="common">Asiatic mangrove</name>
    <dbReference type="NCBI Taxonomy" id="61149"/>
    <lineage>
        <taxon>Eukaryota</taxon>
        <taxon>Viridiplantae</taxon>
        <taxon>Streptophyta</taxon>
        <taxon>Embryophyta</taxon>
        <taxon>Tracheophyta</taxon>
        <taxon>Spermatophyta</taxon>
        <taxon>Magnoliopsida</taxon>
        <taxon>eudicotyledons</taxon>
        <taxon>Gunneridae</taxon>
        <taxon>Pentapetalae</taxon>
        <taxon>rosids</taxon>
        <taxon>fabids</taxon>
        <taxon>Malpighiales</taxon>
        <taxon>Rhizophoraceae</taxon>
        <taxon>Rhizophora</taxon>
    </lineage>
</organism>
<protein>
    <submittedName>
        <fullName evidence="1">Uncharacterized protein</fullName>
    </submittedName>
</protein>
<sequence length="37" mass="3864">MPLAAPITIISLVSQSKGVRPSIPLPCSIADTLPCSW</sequence>
<proteinExistence type="predicted"/>